<dbReference type="RefSeq" id="WP_082295012.1">
    <property type="nucleotide sequence ID" value="NZ_CP017560.1"/>
</dbReference>
<sequence length="138" mass="15895">MWTCPICGRDFKRRNQSHSCKTVYSIDEYIAQFPETEQTHLQELRTIIREAAPEATEKISWNMPTFVQNGNLVHFAMHQNHIGFHVGAPTVTAFEEKLAGFHYAKGTIHLPHAQPLPNDLIQAIVQFNIERKTNQKNK</sequence>
<dbReference type="InterPro" id="IPR014922">
    <property type="entry name" value="YdhG-like"/>
</dbReference>
<accession>A0A1D8JFS2</accession>
<dbReference type="Proteomes" id="UP000185746">
    <property type="component" value="Chromosome"/>
</dbReference>
<organism evidence="2 3">
    <name type="scientific">Sporosarcina ureilytica</name>
    <dbReference type="NCBI Taxonomy" id="298596"/>
    <lineage>
        <taxon>Bacteria</taxon>
        <taxon>Bacillati</taxon>
        <taxon>Bacillota</taxon>
        <taxon>Bacilli</taxon>
        <taxon>Bacillales</taxon>
        <taxon>Caryophanaceae</taxon>
        <taxon>Sporosarcina</taxon>
    </lineage>
</organism>
<reference evidence="2 3" key="1">
    <citation type="submission" date="2016-09" db="EMBL/GenBank/DDBJ databases">
        <title>Complete genome sequence of the Lysinibacillus sphaericus LMG 22257, a specie of Bacillus with ureolytic activity that can effectively biodeposit calcium carbonate.</title>
        <authorList>
            <person name="Yan W."/>
        </authorList>
    </citation>
    <scope>NUCLEOTIDE SEQUENCE [LARGE SCALE GENOMIC DNA]</scope>
    <source>
        <strain evidence="2 3">LMG 22257</strain>
    </source>
</reference>
<evidence type="ECO:0000313" key="3">
    <source>
        <dbReference type="Proteomes" id="UP000185746"/>
    </source>
</evidence>
<dbReference type="AlphaFoldDB" id="A0A1D8JFS2"/>
<keyword evidence="3" id="KW-1185">Reference proteome</keyword>
<gene>
    <name evidence="2" type="ORF">BI350_08465</name>
</gene>
<protein>
    <recommendedName>
        <fullName evidence="1">YdhG-like domain-containing protein</fullName>
    </recommendedName>
</protein>
<name>A0A1D8JFS2_9BACL</name>
<dbReference type="EMBL" id="CP017560">
    <property type="protein sequence ID" value="AOV07562.1"/>
    <property type="molecule type" value="Genomic_DNA"/>
</dbReference>
<dbReference type="Gene3D" id="3.90.1150.200">
    <property type="match status" value="1"/>
</dbReference>
<evidence type="ECO:0000313" key="2">
    <source>
        <dbReference type="EMBL" id="AOV07562.1"/>
    </source>
</evidence>
<feature type="domain" description="YdhG-like" evidence="1">
    <location>
        <begin position="38"/>
        <end position="129"/>
    </location>
</feature>
<dbReference type="KEGG" id="surl:BI350_08465"/>
<dbReference type="Pfam" id="PF08818">
    <property type="entry name" value="DUF1801"/>
    <property type="match status" value="1"/>
</dbReference>
<evidence type="ECO:0000259" key="1">
    <source>
        <dbReference type="Pfam" id="PF08818"/>
    </source>
</evidence>
<proteinExistence type="predicted"/>
<dbReference type="SUPFAM" id="SSF159888">
    <property type="entry name" value="YdhG-like"/>
    <property type="match status" value="1"/>
</dbReference>